<sequence>MNLSLPEMRRPFYKKVIEAVLFCAGRPVRIKELVSLFENQISPKEIESILEELQREYEFRGVKILPVAGGFRVESDPEVSEYLRKFLQPRTFKWTKPLLETLAIIAYFQPITRAEISAKRGGVEVSPHLKTLLERGFIKVVGRKEVPGKPALYGTTNYFLEYFGLNSLKDLPPLEELEKLIHQEEQ</sequence>
<dbReference type="PANTHER" id="PTHR34298">
    <property type="entry name" value="SEGREGATION AND CONDENSATION PROTEIN B"/>
    <property type="match status" value="1"/>
</dbReference>
<evidence type="ECO:0000256" key="1">
    <source>
        <dbReference type="ARBA" id="ARBA00022490"/>
    </source>
</evidence>
<dbReference type="Gene3D" id="1.10.10.10">
    <property type="entry name" value="Winged helix-like DNA-binding domain superfamily/Winged helix DNA-binding domain"/>
    <property type="match status" value="2"/>
</dbReference>
<dbReference type="GO" id="GO:0051304">
    <property type="term" value="P:chromosome separation"/>
    <property type="evidence" value="ECO:0007669"/>
    <property type="project" value="InterPro"/>
</dbReference>
<dbReference type="AlphaFoldDB" id="A0A2N7PJ42"/>
<evidence type="ECO:0000256" key="4">
    <source>
        <dbReference type="ARBA" id="ARBA00023306"/>
    </source>
</evidence>
<proteinExistence type="predicted"/>
<dbReference type="Pfam" id="PF04079">
    <property type="entry name" value="SMC_ScpB"/>
    <property type="match status" value="1"/>
</dbReference>
<dbReference type="Proteomes" id="UP000235731">
    <property type="component" value="Unassembled WGS sequence"/>
</dbReference>
<keyword evidence="2" id="KW-0132">Cell division</keyword>
<gene>
    <name evidence="5" type="primary">scpB</name>
    <name evidence="5" type="ORF">C0197_04625</name>
</gene>
<evidence type="ECO:0000256" key="3">
    <source>
        <dbReference type="ARBA" id="ARBA00022829"/>
    </source>
</evidence>
<comment type="caution">
    <text evidence="5">The sequence shown here is derived from an EMBL/GenBank/DDBJ whole genome shotgun (WGS) entry which is preliminary data.</text>
</comment>
<dbReference type="SUPFAM" id="SSF46785">
    <property type="entry name" value="Winged helix' DNA-binding domain"/>
    <property type="match status" value="2"/>
</dbReference>
<dbReference type="PIRSF" id="PIRSF019345">
    <property type="entry name" value="ScpB"/>
    <property type="match status" value="1"/>
</dbReference>
<organism evidence="5 6">
    <name type="scientific">Caldimicrobium thiodismutans</name>
    <dbReference type="NCBI Taxonomy" id="1653476"/>
    <lineage>
        <taxon>Bacteria</taxon>
        <taxon>Pseudomonadati</taxon>
        <taxon>Thermodesulfobacteriota</taxon>
        <taxon>Thermodesulfobacteria</taxon>
        <taxon>Thermodesulfobacteriales</taxon>
        <taxon>Thermodesulfobacteriaceae</taxon>
        <taxon>Caldimicrobium</taxon>
    </lineage>
</organism>
<evidence type="ECO:0000313" key="6">
    <source>
        <dbReference type="Proteomes" id="UP000235731"/>
    </source>
</evidence>
<name>A0A2N7PJ42_9BACT</name>
<reference evidence="5 6" key="1">
    <citation type="submission" date="2018-01" db="EMBL/GenBank/DDBJ databases">
        <title>Metagenomic assembled genomes from two thermal pools in the Uzon Caldera, Kamchatka, Russia.</title>
        <authorList>
            <person name="Wilkins L."/>
            <person name="Ettinger C."/>
        </authorList>
    </citation>
    <scope>NUCLEOTIDE SEQUENCE [LARGE SCALE GENOMIC DNA]</scope>
    <source>
        <strain evidence="5">ZAV-15</strain>
    </source>
</reference>
<dbReference type="EMBL" id="PNIE01000064">
    <property type="protein sequence ID" value="PMP62431.1"/>
    <property type="molecule type" value="Genomic_DNA"/>
</dbReference>
<dbReference type="InterPro" id="IPR005234">
    <property type="entry name" value="ScpB_csome_segregation"/>
</dbReference>
<dbReference type="InterPro" id="IPR036388">
    <property type="entry name" value="WH-like_DNA-bd_sf"/>
</dbReference>
<keyword evidence="3" id="KW-0159">Chromosome partition</keyword>
<evidence type="ECO:0000313" key="5">
    <source>
        <dbReference type="EMBL" id="PMP62431.1"/>
    </source>
</evidence>
<accession>A0A2N7PJ42</accession>
<keyword evidence="1" id="KW-0963">Cytoplasm</keyword>
<dbReference type="InterPro" id="IPR036390">
    <property type="entry name" value="WH_DNA-bd_sf"/>
</dbReference>
<keyword evidence="4" id="KW-0131">Cell cycle</keyword>
<protein>
    <submittedName>
        <fullName evidence="5">SMC-Scp complex subunit ScpB</fullName>
    </submittedName>
</protein>
<dbReference type="GO" id="GO:0051301">
    <property type="term" value="P:cell division"/>
    <property type="evidence" value="ECO:0007669"/>
    <property type="project" value="UniProtKB-KW"/>
</dbReference>
<dbReference type="PANTHER" id="PTHR34298:SF2">
    <property type="entry name" value="SEGREGATION AND CONDENSATION PROTEIN B"/>
    <property type="match status" value="1"/>
</dbReference>
<evidence type="ECO:0000256" key="2">
    <source>
        <dbReference type="ARBA" id="ARBA00022618"/>
    </source>
</evidence>
<dbReference type="NCBIfam" id="TIGR00281">
    <property type="entry name" value="SMC-Scp complex subunit ScpB"/>
    <property type="match status" value="1"/>
</dbReference>